<dbReference type="RefSeq" id="WP_166584987.1">
    <property type="nucleotide sequence ID" value="NZ_WWEO01000040.1"/>
</dbReference>
<dbReference type="Gene3D" id="2.60.40.1120">
    <property type="entry name" value="Carboxypeptidase-like, regulatory domain"/>
    <property type="match status" value="1"/>
</dbReference>
<dbReference type="GO" id="GO:0030246">
    <property type="term" value="F:carbohydrate binding"/>
    <property type="evidence" value="ECO:0007669"/>
    <property type="project" value="InterPro"/>
</dbReference>
<accession>A0A965ZE22</accession>
<evidence type="ECO:0000313" key="3">
    <source>
        <dbReference type="Proteomes" id="UP000638732"/>
    </source>
</evidence>
<reference evidence="2" key="1">
    <citation type="submission" date="2020-01" db="EMBL/GenBank/DDBJ databases">
        <authorList>
            <person name="Seo Y.L."/>
        </authorList>
    </citation>
    <scope>NUCLEOTIDE SEQUENCE</scope>
    <source>
        <strain evidence="2">R11</strain>
    </source>
</reference>
<dbReference type="Proteomes" id="UP000638732">
    <property type="component" value="Unassembled WGS sequence"/>
</dbReference>
<keyword evidence="1" id="KW-0732">Signal</keyword>
<dbReference type="SUPFAM" id="SSF49452">
    <property type="entry name" value="Starch-binding domain-like"/>
    <property type="match status" value="1"/>
</dbReference>
<proteinExistence type="predicted"/>
<sequence>MRSILLLFVGLFLVVNCQAQSGTVTGKVTIKSSHAPLAKASVFLSNATFGTVTGDDGTFTLNGVRPGQYELVVTTVGYEDYTQTILVGPTPVKVEAEMVPKVTELREVVITSGGSWKRNYENFVRDFLGVSDDAKKCRILNPTDLNLLNHKTKKYLEGYSYDFLNIDNYALGYKVKILLKDFKSDNLNHIISWSGKVLFQEMTGSAEQKKKWAARREELYYGSSMHFFRSLLNNTMDKDGFVIRVLQRKPNPYRAPEDVIAQKIDKFINTNRDSARYWIDQENMNKFNETLIRQPLNIEDVVRRTENPDIFAITFPKYLYVVYTKRRETVYFKDIYRPLDMENFETSIITLYHEYALFDRNGVVISPNSVLHEGAWSLAKVAELLPVDYVPGDSKN</sequence>
<dbReference type="EMBL" id="WWEO01000040">
    <property type="protein sequence ID" value="NCD69005.1"/>
    <property type="molecule type" value="Genomic_DNA"/>
</dbReference>
<gene>
    <name evidence="2" type="ORF">GSY63_06530</name>
</gene>
<name>A0A965ZE22_9SPHI</name>
<comment type="caution">
    <text evidence="2">The sequence shown here is derived from an EMBL/GenBank/DDBJ whole genome shotgun (WGS) entry which is preliminary data.</text>
</comment>
<organism evidence="2 3">
    <name type="scientific">Mucilaginibacter agri</name>
    <dbReference type="NCBI Taxonomy" id="2695265"/>
    <lineage>
        <taxon>Bacteria</taxon>
        <taxon>Pseudomonadati</taxon>
        <taxon>Bacteroidota</taxon>
        <taxon>Sphingobacteriia</taxon>
        <taxon>Sphingobacteriales</taxon>
        <taxon>Sphingobacteriaceae</taxon>
        <taxon>Mucilaginibacter</taxon>
    </lineage>
</organism>
<evidence type="ECO:0008006" key="4">
    <source>
        <dbReference type="Google" id="ProtNLM"/>
    </source>
</evidence>
<feature type="chain" id="PRO_5036936742" description="Carboxypeptidase-like regulatory domain-containing protein" evidence="1">
    <location>
        <begin position="20"/>
        <end position="396"/>
    </location>
</feature>
<keyword evidence="3" id="KW-1185">Reference proteome</keyword>
<protein>
    <recommendedName>
        <fullName evidence="4">Carboxypeptidase-like regulatory domain-containing protein</fullName>
    </recommendedName>
</protein>
<evidence type="ECO:0000256" key="1">
    <source>
        <dbReference type="SAM" id="SignalP"/>
    </source>
</evidence>
<dbReference type="AlphaFoldDB" id="A0A965ZE22"/>
<dbReference type="InterPro" id="IPR013784">
    <property type="entry name" value="Carb-bd-like_fold"/>
</dbReference>
<feature type="signal peptide" evidence="1">
    <location>
        <begin position="1"/>
        <end position="19"/>
    </location>
</feature>
<evidence type="ECO:0000313" key="2">
    <source>
        <dbReference type="EMBL" id="NCD69005.1"/>
    </source>
</evidence>
<dbReference type="Pfam" id="PF13715">
    <property type="entry name" value="CarbopepD_reg_2"/>
    <property type="match status" value="1"/>
</dbReference>
<reference evidence="2" key="2">
    <citation type="submission" date="2020-10" db="EMBL/GenBank/DDBJ databases">
        <title>Mucilaginibacter sp. nov., isolated from soil.</title>
        <authorList>
            <person name="Jeon C.O."/>
        </authorList>
    </citation>
    <scope>NUCLEOTIDE SEQUENCE</scope>
    <source>
        <strain evidence="2">R11</strain>
    </source>
</reference>